<keyword evidence="5" id="KW-1185">Reference proteome</keyword>
<dbReference type="Pfam" id="PF12850">
    <property type="entry name" value="Metallophos_2"/>
    <property type="match status" value="1"/>
</dbReference>
<reference evidence="4 5" key="1">
    <citation type="submission" date="2018-09" db="EMBL/GenBank/DDBJ databases">
        <authorList>
            <person name="Wang Z."/>
        </authorList>
    </citation>
    <scope>NUCLEOTIDE SEQUENCE [LARGE SCALE GENOMIC DNA]</scope>
    <source>
        <strain evidence="4 5">ALS 81</strain>
    </source>
</reference>
<sequence length="181" mass="19691">MRLFVAADIHGNFDNAELMIKAFEASGASHLLLLGDILNHGPRNAIPEGYAPAKVAQLLNQYSAQILAVRGNCDSEVDQMLLDFPILADYGQLLLGQRKVFYCHGHLYKPDDLPELASGDVFISGHSHNATAMFRGDVYLCNPGAISVQKGDSPLSYGILQASGFEVFALSDDSLFLKCQF</sequence>
<dbReference type="GO" id="GO:0016787">
    <property type="term" value="F:hydrolase activity"/>
    <property type="evidence" value="ECO:0007669"/>
    <property type="project" value="UniProtKB-UniRule"/>
</dbReference>
<dbReference type="NCBIfam" id="NF006988">
    <property type="entry name" value="PRK09453.1"/>
    <property type="match status" value="1"/>
</dbReference>
<dbReference type="NCBIfam" id="TIGR00040">
    <property type="entry name" value="yfcE"/>
    <property type="match status" value="1"/>
</dbReference>
<evidence type="ECO:0000256" key="1">
    <source>
        <dbReference type="ARBA" id="ARBA00008950"/>
    </source>
</evidence>
<feature type="domain" description="Calcineurin-like phosphoesterase" evidence="3">
    <location>
        <begin position="1"/>
        <end position="162"/>
    </location>
</feature>
<name>A0A420E8Z4_9ALTE</name>
<dbReference type="PANTHER" id="PTHR11124">
    <property type="entry name" value="VACUOLAR SORTING PROTEIN VPS29"/>
    <property type="match status" value="1"/>
</dbReference>
<evidence type="ECO:0000313" key="5">
    <source>
        <dbReference type="Proteomes" id="UP000286482"/>
    </source>
</evidence>
<comment type="cofactor">
    <cofactor evidence="2">
        <name>a divalent metal cation</name>
        <dbReference type="ChEBI" id="CHEBI:60240"/>
    </cofactor>
</comment>
<dbReference type="Gene3D" id="3.60.21.10">
    <property type="match status" value="1"/>
</dbReference>
<dbReference type="AlphaFoldDB" id="A0A420E8Z4"/>
<evidence type="ECO:0000256" key="2">
    <source>
        <dbReference type="RuleBase" id="RU362039"/>
    </source>
</evidence>
<dbReference type="EMBL" id="RAQO01000008">
    <property type="protein sequence ID" value="RKF15939.1"/>
    <property type="molecule type" value="Genomic_DNA"/>
</dbReference>
<dbReference type="InterPro" id="IPR000979">
    <property type="entry name" value="Phosphodiesterase_MJ0936/Vps29"/>
</dbReference>
<dbReference type="InterPro" id="IPR029052">
    <property type="entry name" value="Metallo-depent_PP-like"/>
</dbReference>
<dbReference type="Proteomes" id="UP000286482">
    <property type="component" value="Unassembled WGS sequence"/>
</dbReference>
<gene>
    <name evidence="4" type="ORF">DBZ36_14285</name>
</gene>
<dbReference type="OrthoDB" id="9800565at2"/>
<proteinExistence type="inferred from homology"/>
<dbReference type="SUPFAM" id="SSF56300">
    <property type="entry name" value="Metallo-dependent phosphatases"/>
    <property type="match status" value="1"/>
</dbReference>
<accession>A0A420E8Z4</accession>
<dbReference type="GO" id="GO:0046872">
    <property type="term" value="F:metal ion binding"/>
    <property type="evidence" value="ECO:0007669"/>
    <property type="project" value="UniProtKB-KW"/>
</dbReference>
<evidence type="ECO:0000259" key="3">
    <source>
        <dbReference type="Pfam" id="PF12850"/>
    </source>
</evidence>
<dbReference type="EC" id="3.1.4.-" evidence="2"/>
<protein>
    <recommendedName>
        <fullName evidence="2">Phosphoesterase</fullName>
        <ecNumber evidence="2">3.1.4.-</ecNumber>
    </recommendedName>
</protein>
<comment type="caution">
    <text evidence="4">The sequence shown here is derived from an EMBL/GenBank/DDBJ whole genome shotgun (WGS) entry which is preliminary data.</text>
</comment>
<comment type="similarity">
    <text evidence="1 2">Belongs to the metallophosphoesterase superfamily. YfcE family.</text>
</comment>
<organism evidence="4 5">
    <name type="scientific">Alginatibacterium sediminis</name>
    <dbReference type="NCBI Taxonomy" id="2164068"/>
    <lineage>
        <taxon>Bacteria</taxon>
        <taxon>Pseudomonadati</taxon>
        <taxon>Pseudomonadota</taxon>
        <taxon>Gammaproteobacteria</taxon>
        <taxon>Alteromonadales</taxon>
        <taxon>Alteromonadaceae</taxon>
        <taxon>Alginatibacterium</taxon>
    </lineage>
</organism>
<keyword evidence="2" id="KW-0479">Metal-binding</keyword>
<evidence type="ECO:0000313" key="4">
    <source>
        <dbReference type="EMBL" id="RKF15939.1"/>
    </source>
</evidence>
<dbReference type="InterPro" id="IPR024654">
    <property type="entry name" value="Calcineurin-like_PHP_lpxH"/>
</dbReference>